<proteinExistence type="predicted"/>
<protein>
    <recommendedName>
        <fullName evidence="3">Nucleotidyltransferase-like protein</fullName>
    </recommendedName>
</protein>
<dbReference type="InterPro" id="IPR043519">
    <property type="entry name" value="NT_sf"/>
</dbReference>
<comment type="caution">
    <text evidence="1">The sequence shown here is derived from an EMBL/GenBank/DDBJ whole genome shotgun (WGS) entry which is preliminary data.</text>
</comment>
<reference evidence="1 2" key="1">
    <citation type="journal article" date="2015" name="Stand. Genomic Sci.">
        <title>Genomic Encyclopedia of Bacterial and Archaeal Type Strains, Phase III: the genomes of soil and plant-associated and newly described type strains.</title>
        <authorList>
            <person name="Whitman W.B."/>
            <person name="Woyke T."/>
            <person name="Klenk H.P."/>
            <person name="Zhou Y."/>
            <person name="Lilburn T.G."/>
            <person name="Beck B.J."/>
            <person name="De Vos P."/>
            <person name="Vandamme P."/>
            <person name="Eisen J.A."/>
            <person name="Garrity G."/>
            <person name="Hugenholtz P."/>
            <person name="Kyrpides N.C."/>
        </authorList>
    </citation>
    <scope>NUCLEOTIDE SEQUENCE [LARGE SCALE GENOMIC DNA]</scope>
    <source>
        <strain evidence="1 2">VKM Ac-2572</strain>
    </source>
</reference>
<gene>
    <name evidence="1" type="ORF">EV652_106488</name>
</gene>
<dbReference type="Gene3D" id="3.30.460.10">
    <property type="entry name" value="Beta Polymerase, domain 2"/>
    <property type="match status" value="1"/>
</dbReference>
<dbReference type="AlphaFoldDB" id="A0A4R2HH99"/>
<sequence length="210" mass="21744">MVAALASGRARWLAETVPALQAEGVWLVGSLGSGRDDEWSDVDIVVVGGERVLGETLLTLEMPDNGPVDGGYVGAMYDVGPLPLWVDWYWWPSGAPLPRESRLLAGAGTAGSLDLSETLELVGRGLPGPAPDPDVFALAMLPLAAKHVARGDLAKAAAMASMLNAPSDVGVGAGLSVVLSRVEGHQAASDAVRRYLDVVRAVAGPGPWKC</sequence>
<evidence type="ECO:0008006" key="3">
    <source>
        <dbReference type="Google" id="ProtNLM"/>
    </source>
</evidence>
<dbReference type="EMBL" id="SLWN01000006">
    <property type="protein sequence ID" value="TCO28502.1"/>
    <property type="molecule type" value="Genomic_DNA"/>
</dbReference>
<evidence type="ECO:0000313" key="2">
    <source>
        <dbReference type="Proteomes" id="UP000294508"/>
    </source>
</evidence>
<name>A0A4R2HH99_9ACTN</name>
<dbReference type="Proteomes" id="UP000294508">
    <property type="component" value="Unassembled WGS sequence"/>
</dbReference>
<organism evidence="1 2">
    <name type="scientific">Kribbella steppae</name>
    <dbReference type="NCBI Taxonomy" id="2512223"/>
    <lineage>
        <taxon>Bacteria</taxon>
        <taxon>Bacillati</taxon>
        <taxon>Actinomycetota</taxon>
        <taxon>Actinomycetes</taxon>
        <taxon>Propionibacteriales</taxon>
        <taxon>Kribbellaceae</taxon>
        <taxon>Kribbella</taxon>
    </lineage>
</organism>
<dbReference type="CDD" id="cd05403">
    <property type="entry name" value="NT_KNTase_like"/>
    <property type="match status" value="1"/>
</dbReference>
<dbReference type="SUPFAM" id="SSF81301">
    <property type="entry name" value="Nucleotidyltransferase"/>
    <property type="match status" value="1"/>
</dbReference>
<keyword evidence="2" id="KW-1185">Reference proteome</keyword>
<evidence type="ECO:0000313" key="1">
    <source>
        <dbReference type="EMBL" id="TCO28502.1"/>
    </source>
</evidence>
<accession>A0A4R2HH99</accession>